<reference evidence="2" key="1">
    <citation type="submission" date="2017-02" db="UniProtKB">
        <authorList>
            <consortium name="WormBaseParasite"/>
        </authorList>
    </citation>
    <scope>IDENTIFICATION</scope>
</reference>
<name>A0A0N5AYD2_9BILA</name>
<dbReference type="Proteomes" id="UP000046393">
    <property type="component" value="Unplaced"/>
</dbReference>
<protein>
    <submittedName>
        <fullName evidence="2">Uncharacterized protein</fullName>
    </submittedName>
</protein>
<evidence type="ECO:0000313" key="2">
    <source>
        <dbReference type="WBParaSite" id="SMUV_0000997001-mRNA-1"/>
    </source>
</evidence>
<evidence type="ECO:0000313" key="1">
    <source>
        <dbReference type="Proteomes" id="UP000046393"/>
    </source>
</evidence>
<proteinExistence type="predicted"/>
<sequence length="140" mass="15983">MEVSWALGASYDLIHSFQKRLHQLSALKCEEMKPLNWQTSYGFRSIGIESISKLFYMFLCSMLCHKLTEAVATERLLCKNVLFISTTIGKRNLISNSSLSESLLIPEQKLSLHTDFNVKYNAKCDLGRARTADLLCVRQM</sequence>
<organism evidence="1 2">
    <name type="scientific">Syphacia muris</name>
    <dbReference type="NCBI Taxonomy" id="451379"/>
    <lineage>
        <taxon>Eukaryota</taxon>
        <taxon>Metazoa</taxon>
        <taxon>Ecdysozoa</taxon>
        <taxon>Nematoda</taxon>
        <taxon>Chromadorea</taxon>
        <taxon>Rhabditida</taxon>
        <taxon>Spirurina</taxon>
        <taxon>Oxyuridomorpha</taxon>
        <taxon>Oxyuroidea</taxon>
        <taxon>Oxyuridae</taxon>
        <taxon>Syphacia</taxon>
    </lineage>
</organism>
<dbReference type="AlphaFoldDB" id="A0A0N5AYD2"/>
<keyword evidence="1" id="KW-1185">Reference proteome</keyword>
<accession>A0A0N5AYD2</accession>
<dbReference type="WBParaSite" id="SMUV_0000997001-mRNA-1">
    <property type="protein sequence ID" value="SMUV_0000997001-mRNA-1"/>
    <property type="gene ID" value="SMUV_0000997001"/>
</dbReference>